<protein>
    <recommendedName>
        <fullName evidence="9">Major facilitator superfamily (MFS) profile domain-containing protein</fullName>
    </recommendedName>
</protein>
<dbReference type="Proteomes" id="UP000194266">
    <property type="component" value="Unassembled WGS sequence"/>
</dbReference>
<feature type="transmembrane region" description="Helical" evidence="8">
    <location>
        <begin position="151"/>
        <end position="174"/>
    </location>
</feature>
<reference evidence="10 11" key="1">
    <citation type="submission" date="2016-12" db="EMBL/GenBank/DDBJ databases">
        <title>Genome Mining:The Detection of Biosynthetic Gene Clusters to Aid in the Expression of Curamycin A produced by Streptomyces sp. strain CZA14.</title>
        <authorList>
            <person name="Durrell K.A."/>
            <person name="Kirby B.M."/>
            <person name="Khan W."/>
            <person name="Mthethwa T."/>
            <person name="Le Roes-Hill M."/>
        </authorList>
    </citation>
    <scope>NUCLEOTIDE SEQUENCE [LARGE SCALE GENOMIC DNA]</scope>
    <source>
        <strain evidence="10 11">CZA14</strain>
    </source>
</reference>
<keyword evidence="4 8" id="KW-0812">Transmembrane</keyword>
<feature type="transmembrane region" description="Helical" evidence="8">
    <location>
        <begin position="318"/>
        <end position="338"/>
    </location>
</feature>
<feature type="transmembrane region" description="Helical" evidence="8">
    <location>
        <begin position="64"/>
        <end position="83"/>
    </location>
</feature>
<dbReference type="PANTHER" id="PTHR42718:SF46">
    <property type="entry name" value="BLR6921 PROTEIN"/>
    <property type="match status" value="1"/>
</dbReference>
<keyword evidence="5 8" id="KW-1133">Transmembrane helix</keyword>
<evidence type="ECO:0000256" key="1">
    <source>
        <dbReference type="ARBA" id="ARBA00004651"/>
    </source>
</evidence>
<evidence type="ECO:0000256" key="8">
    <source>
        <dbReference type="SAM" id="Phobius"/>
    </source>
</evidence>
<feature type="transmembrane region" description="Helical" evidence="8">
    <location>
        <begin position="253"/>
        <end position="277"/>
    </location>
</feature>
<dbReference type="PROSITE" id="PS50850">
    <property type="entry name" value="MFS"/>
    <property type="match status" value="1"/>
</dbReference>
<feature type="transmembrane region" description="Helical" evidence="8">
    <location>
        <begin position="34"/>
        <end position="52"/>
    </location>
</feature>
<dbReference type="PANTHER" id="PTHR42718">
    <property type="entry name" value="MAJOR FACILITATOR SUPERFAMILY MULTIDRUG TRANSPORTER MFSC"/>
    <property type="match status" value="1"/>
</dbReference>
<evidence type="ECO:0000256" key="5">
    <source>
        <dbReference type="ARBA" id="ARBA00022989"/>
    </source>
</evidence>
<evidence type="ECO:0000259" key="9">
    <source>
        <dbReference type="PROSITE" id="PS50850"/>
    </source>
</evidence>
<accession>A0ABX3YRC8</accession>
<dbReference type="InterPro" id="IPR020846">
    <property type="entry name" value="MFS_dom"/>
</dbReference>
<feature type="transmembrane region" description="Helical" evidence="8">
    <location>
        <begin position="213"/>
        <end position="232"/>
    </location>
</feature>
<dbReference type="InterPro" id="IPR011701">
    <property type="entry name" value="MFS"/>
</dbReference>
<comment type="subcellular location">
    <subcellularLocation>
        <location evidence="1">Cell membrane</location>
        <topology evidence="1">Multi-pass membrane protein</topology>
    </subcellularLocation>
</comment>
<feature type="transmembrane region" description="Helical" evidence="8">
    <location>
        <begin position="382"/>
        <end position="403"/>
    </location>
</feature>
<name>A0ABX3YRC8_9ACTN</name>
<dbReference type="Gene3D" id="1.20.1720.10">
    <property type="entry name" value="Multidrug resistance protein D"/>
    <property type="match status" value="1"/>
</dbReference>
<evidence type="ECO:0000313" key="10">
    <source>
        <dbReference type="EMBL" id="OSZ61708.1"/>
    </source>
</evidence>
<dbReference type="Gene3D" id="1.20.1250.20">
    <property type="entry name" value="MFS general substrate transporter like domains"/>
    <property type="match status" value="1"/>
</dbReference>
<keyword evidence="2" id="KW-0813">Transport</keyword>
<keyword evidence="3" id="KW-1003">Cell membrane</keyword>
<feature type="transmembrane region" description="Helical" evidence="8">
    <location>
        <begin position="423"/>
        <end position="445"/>
    </location>
</feature>
<dbReference type="SUPFAM" id="SSF103473">
    <property type="entry name" value="MFS general substrate transporter"/>
    <property type="match status" value="1"/>
</dbReference>
<evidence type="ECO:0000256" key="6">
    <source>
        <dbReference type="ARBA" id="ARBA00023136"/>
    </source>
</evidence>
<evidence type="ECO:0000256" key="2">
    <source>
        <dbReference type="ARBA" id="ARBA00022448"/>
    </source>
</evidence>
<feature type="transmembrane region" description="Helical" evidence="8">
    <location>
        <begin position="122"/>
        <end position="145"/>
    </location>
</feature>
<gene>
    <name evidence="10" type="ORF">OQI_03645</name>
</gene>
<keyword evidence="6 8" id="KW-0472">Membrane</keyword>
<comment type="caution">
    <text evidence="10">The sequence shown here is derived from an EMBL/GenBank/DDBJ whole genome shotgun (WGS) entry which is preliminary data.</text>
</comment>
<dbReference type="Pfam" id="PF07690">
    <property type="entry name" value="MFS_1"/>
    <property type="match status" value="1"/>
</dbReference>
<proteinExistence type="predicted"/>
<sequence length="460" mass="44942">MLGTVHLTLNASVSVTFAAGPAMQRELGLTRTDLVLDTAAYGLAFSGLLLLGGRLTDRGGRRTVFALGTGLFALASLAAALAHGPWTLMAARFAQGCGAALAAPAAMALLKTVFPEGRARSAATALWGLLASLGASAGILLSGALVTWTSWRWSFVVLAAAAALALAAAVRTLPPGPPPDRVPMDLLGALFGTGALTMLGCGCALAGPYGWSSAPVLGALAAGAVLLTAFTATEHRVPAPLLPRGFLASRPRATALVCALFGPGTGAATAFLLALYLQQTRGYSALANAGAFLPYTAVLLAVGTVAGPAVARLGPRTVAVTGAAAIAAGLYGIGGIGIRTASTPALLTGMAVVACGIGLLMSAAVVAAVAGAGDRETALAGAVVNAAILAGPTLSIALVTSAVQSRTAGLAAAGHPAAAAGGYAFAFEALAAAAVLLCATTAYGLRPNATTAPHGPPPTA</sequence>
<evidence type="ECO:0000313" key="11">
    <source>
        <dbReference type="Proteomes" id="UP000194266"/>
    </source>
</evidence>
<dbReference type="InterPro" id="IPR036259">
    <property type="entry name" value="MFS_trans_sf"/>
</dbReference>
<evidence type="ECO:0000256" key="7">
    <source>
        <dbReference type="ARBA" id="ARBA00023251"/>
    </source>
</evidence>
<feature type="transmembrane region" description="Helical" evidence="8">
    <location>
        <begin position="186"/>
        <end position="207"/>
    </location>
</feature>
<keyword evidence="11" id="KW-1185">Reference proteome</keyword>
<organism evidence="10 11">
    <name type="scientific">Streptomyces pharetrae CZA14</name>
    <dbReference type="NCBI Taxonomy" id="1144883"/>
    <lineage>
        <taxon>Bacteria</taxon>
        <taxon>Bacillati</taxon>
        <taxon>Actinomycetota</taxon>
        <taxon>Actinomycetes</taxon>
        <taxon>Kitasatosporales</taxon>
        <taxon>Streptomycetaceae</taxon>
        <taxon>Streptomyces</taxon>
    </lineage>
</organism>
<evidence type="ECO:0000256" key="4">
    <source>
        <dbReference type="ARBA" id="ARBA00022692"/>
    </source>
</evidence>
<keyword evidence="7" id="KW-0046">Antibiotic resistance</keyword>
<feature type="domain" description="Major facilitator superfamily (MFS) profile" evidence="9">
    <location>
        <begin position="1"/>
        <end position="450"/>
    </location>
</feature>
<dbReference type="EMBL" id="MRYD01000010">
    <property type="protein sequence ID" value="OSZ61708.1"/>
    <property type="molecule type" value="Genomic_DNA"/>
</dbReference>
<evidence type="ECO:0000256" key="3">
    <source>
        <dbReference type="ARBA" id="ARBA00022475"/>
    </source>
</evidence>
<feature type="transmembrane region" description="Helical" evidence="8">
    <location>
        <begin position="289"/>
        <end position="311"/>
    </location>
</feature>
<feature type="transmembrane region" description="Helical" evidence="8">
    <location>
        <begin position="344"/>
        <end position="370"/>
    </location>
</feature>